<feature type="region of interest" description="Disordered" evidence="8">
    <location>
        <begin position="442"/>
        <end position="477"/>
    </location>
</feature>
<feature type="region of interest" description="Disordered" evidence="8">
    <location>
        <begin position="91"/>
        <end position="125"/>
    </location>
</feature>
<dbReference type="SMART" id="SM00382">
    <property type="entry name" value="AAA"/>
    <property type="match status" value="1"/>
</dbReference>
<dbReference type="InterPro" id="IPR007529">
    <property type="entry name" value="Znf_HIT"/>
</dbReference>
<dbReference type="InterPro" id="IPR027417">
    <property type="entry name" value="P-loop_NTPase"/>
</dbReference>
<dbReference type="InterPro" id="IPR057721">
    <property type="entry name" value="BCD1_alpha/beta"/>
</dbReference>
<dbReference type="Pfam" id="PF04438">
    <property type="entry name" value="zf-HIT"/>
    <property type="match status" value="1"/>
</dbReference>
<dbReference type="InterPro" id="IPR051639">
    <property type="entry name" value="BCD1"/>
</dbReference>
<evidence type="ECO:0000259" key="9">
    <source>
        <dbReference type="PROSITE" id="PS51083"/>
    </source>
</evidence>
<dbReference type="CDD" id="cd19481">
    <property type="entry name" value="RecA-like_protease"/>
    <property type="match status" value="1"/>
</dbReference>
<comment type="function">
    <text evidence="5">Required for box C/D snoRNAs accumulation involved in snoRNA processing, snoRNA transport to the nucleolus and ribosome biogenesis.</text>
</comment>
<feature type="domain" description="HIT-type" evidence="9">
    <location>
        <begin position="4"/>
        <end position="36"/>
    </location>
</feature>
<dbReference type="Proteomes" id="UP001527925">
    <property type="component" value="Unassembled WGS sequence"/>
</dbReference>
<dbReference type="InterPro" id="IPR003593">
    <property type="entry name" value="AAA+_ATPase"/>
</dbReference>
<feature type="compositionally biased region" description="Basic and acidic residues" evidence="8">
    <location>
        <begin position="103"/>
        <end position="113"/>
    </location>
</feature>
<gene>
    <name evidence="10" type="primary">BCD1</name>
    <name evidence="10" type="ORF">HK105_203864</name>
</gene>
<dbReference type="SUPFAM" id="SSF52540">
    <property type="entry name" value="P-loop containing nucleoside triphosphate hydrolases"/>
    <property type="match status" value="1"/>
</dbReference>
<feature type="compositionally biased region" description="Pro residues" evidence="8">
    <location>
        <begin position="1437"/>
        <end position="1452"/>
    </location>
</feature>
<organism evidence="10 11">
    <name type="scientific">Polyrhizophydium stewartii</name>
    <dbReference type="NCBI Taxonomy" id="2732419"/>
    <lineage>
        <taxon>Eukaryota</taxon>
        <taxon>Fungi</taxon>
        <taxon>Fungi incertae sedis</taxon>
        <taxon>Chytridiomycota</taxon>
        <taxon>Chytridiomycota incertae sedis</taxon>
        <taxon>Chytridiomycetes</taxon>
        <taxon>Rhizophydiales</taxon>
        <taxon>Rhizophydiales incertae sedis</taxon>
        <taxon>Polyrhizophydium</taxon>
    </lineage>
</organism>
<accession>A0ABR4NA90</accession>
<keyword evidence="2" id="KW-0479">Metal-binding</keyword>
<comment type="similarity">
    <text evidence="6">Belongs to the BCD1 family.</text>
</comment>
<dbReference type="InterPro" id="IPR003959">
    <property type="entry name" value="ATPase_AAA_core"/>
</dbReference>
<evidence type="ECO:0000256" key="7">
    <source>
        <dbReference type="PROSITE-ProRule" id="PRU00453"/>
    </source>
</evidence>
<evidence type="ECO:0000256" key="6">
    <source>
        <dbReference type="ARBA" id="ARBA00049654"/>
    </source>
</evidence>
<name>A0ABR4NA90_9FUNG</name>
<reference evidence="10 11" key="1">
    <citation type="submission" date="2023-09" db="EMBL/GenBank/DDBJ databases">
        <title>Pangenome analysis of Batrachochytrium dendrobatidis and related Chytrids.</title>
        <authorList>
            <person name="Yacoub M.N."/>
            <person name="Stajich J.E."/>
            <person name="James T.Y."/>
        </authorList>
    </citation>
    <scope>NUCLEOTIDE SEQUENCE [LARGE SCALE GENOMIC DNA]</scope>
    <source>
        <strain evidence="10 11">JEL0888</strain>
    </source>
</reference>
<dbReference type="SUPFAM" id="SSF144232">
    <property type="entry name" value="HIT/MYND zinc finger-like"/>
    <property type="match status" value="1"/>
</dbReference>
<dbReference type="Pfam" id="PF00004">
    <property type="entry name" value="AAA"/>
    <property type="match status" value="1"/>
</dbReference>
<dbReference type="PANTHER" id="PTHR13483:SF3">
    <property type="entry name" value="BOX C_D SNORNA PROTEIN 1"/>
    <property type="match status" value="1"/>
</dbReference>
<keyword evidence="4" id="KW-0862">Zinc</keyword>
<keyword evidence="3 7" id="KW-0863">Zinc-finger</keyword>
<dbReference type="PROSITE" id="PS51083">
    <property type="entry name" value="ZF_HIT"/>
    <property type="match status" value="1"/>
</dbReference>
<evidence type="ECO:0000256" key="3">
    <source>
        <dbReference type="ARBA" id="ARBA00022771"/>
    </source>
</evidence>
<evidence type="ECO:0000313" key="11">
    <source>
        <dbReference type="Proteomes" id="UP001527925"/>
    </source>
</evidence>
<keyword evidence="11" id="KW-1185">Reference proteome</keyword>
<evidence type="ECO:0000256" key="5">
    <source>
        <dbReference type="ARBA" id="ARBA00049598"/>
    </source>
</evidence>
<protein>
    <submittedName>
        <fullName evidence="10">Box C/D snoRNA accumulation</fullName>
    </submittedName>
</protein>
<feature type="compositionally biased region" description="Low complexity" evidence="8">
    <location>
        <begin position="447"/>
        <end position="462"/>
    </location>
</feature>
<evidence type="ECO:0000256" key="8">
    <source>
        <dbReference type="SAM" id="MobiDB-lite"/>
    </source>
</evidence>
<proteinExistence type="inferred from homology"/>
<sequence>MQQCEECAEQQSKYKCPKCGRRTCSLACAKKHKTVCDGVRDKTAFVPRSQLGMPTLMSDYCFLEDAHRIADNASRDNSNAAASQAAAAGAAGSASCGRGSHRGGRDHPSEQPHGRPKLTPAQAQLVRECHNRRVRLELMPEGMKRHDTNTTTFDKRSRAISWTIEWTFVIEGSIEAAVRDMSVIALQHGVAETSSIAEMLDSLLDDSTQNPDRLALWPLRNTGREQIGVFLVLEGARTGSRLERLDPAATLKEAISGHTVIEYPRLVAGALLDERAAPHLSSSLEKFRWNSFIRRIIVALSAVSGEHVVVRSRLAEVLHYELNLCKTVKPAAVTSLPEFGDELLAALDAKGMLADDPPPAAPEPAPMPEQTLAAQLEPAQGSLLQQMTDAFASASAGVPVDGLVPPEVANSADPMAALHNNYISGIAPDAGRTGSLKRGLRAMPRQSSLPASPEAASPRRLPNNPHQFARGPRRMSPEDAVRHADNLLFTIYSTHPLVSQIIEEEIGSRKASKIARGFTRVCVAWATARRDGMPRDEPVRESAVCRQWESPFHTFWIPEEIQGEQRVLFPRPFSYTPAPPLGLVVSYSRLDAGQPDIVPAQQPVFTELIDLFVNLPPDYLLKVAVNLVAAPEKPQVSDWLNKDLNLIEIRNGSFAFVWYLKHHQDENYAVIPKDTCEVGLRLIQSQSSYGLIGVKQVAKELERGLAAYQNPKRGFKDIPRGFLFWGPPGTGKTTIVMRLSQLLNVKLLCDPLTPGSFNQGIVGDSERMINTLAEWAKSIPWHVCVVSIDEIDGLAPSRENASKESGKTDIIGVLLALIGGIRNIPNLVLFGSTNLLHTMDAAFLRRMNYKIFIGRPSFDARKEWVDHVGRLYKKAHGGMPFDSSDESLKDEFAKLTINFSTDAVSKALNLVADNWVARGSKEPLNFKELASYVRERAVMEKILFGGRFLPDILRNAVDESQAIDRFEPIKRVTEKMRQYSWGTSLQCTGRILVQLIGSSKPESEARSDEKREQVQIETVTKDGATDTMLGLRNVLISTQSWSTASIIEEGIERIRPVLDMLPTVCETHLNSKTCPQDCRIASEIRLRPRVQRFKWILEEIRALGVLKSLNEVDLERDVVFRAFSSVVSELQTTSGDRSNLSKRGAQTIVETFARKLSRRGYDEVMLASILSSYLERKLANIRGDQPADVWGDMIDVLDRRAKELPAKESKELIDSLRPVTQFTVKRNLILLGEKGASAHVDQFSKDEILYQLLGYGILSNVSYIQLIDNGYLLANNRLDEASAKEALLQVSSEASQYESSMLLFDLDSIAQIRTEVRANAGGESGEDARDFVINRQDLFTMAVQYFKDLASQAETKHWVVAISEHTHILRLFKESVNWPKLPGDMSGARKMAKCLQCDQMVHVRDLSWSCTKHRFEELYSSFDYEVSSTQATQAMLTPPPPPRRGEPMPPPPRGAMARFFNKSQAQEFAYRNNRPYTDMKYRCCDAPLFAPGCLRAQHVLPPARAD</sequence>
<dbReference type="EMBL" id="JADGIZ020000016">
    <property type="protein sequence ID" value="KAL2916434.1"/>
    <property type="molecule type" value="Genomic_DNA"/>
</dbReference>
<dbReference type="Pfam" id="PF25790">
    <property type="entry name" value="BCD1"/>
    <property type="match status" value="1"/>
</dbReference>
<evidence type="ECO:0000256" key="1">
    <source>
        <dbReference type="ARBA" id="ARBA00022553"/>
    </source>
</evidence>
<evidence type="ECO:0000256" key="4">
    <source>
        <dbReference type="ARBA" id="ARBA00022833"/>
    </source>
</evidence>
<evidence type="ECO:0000256" key="2">
    <source>
        <dbReference type="ARBA" id="ARBA00022723"/>
    </source>
</evidence>
<comment type="caution">
    <text evidence="10">The sequence shown here is derived from an EMBL/GenBank/DDBJ whole genome shotgun (WGS) entry which is preliminary data.</text>
</comment>
<keyword evidence="1" id="KW-0597">Phosphoprotein</keyword>
<evidence type="ECO:0000313" key="10">
    <source>
        <dbReference type="EMBL" id="KAL2916434.1"/>
    </source>
</evidence>
<dbReference type="PANTHER" id="PTHR13483">
    <property type="entry name" value="BOX C_D SNORNA PROTEIN 1-RELATED"/>
    <property type="match status" value="1"/>
</dbReference>
<feature type="region of interest" description="Disordered" evidence="8">
    <location>
        <begin position="1433"/>
        <end position="1452"/>
    </location>
</feature>
<dbReference type="Gene3D" id="3.30.60.190">
    <property type="match status" value="1"/>
</dbReference>
<dbReference type="Gene3D" id="3.40.50.300">
    <property type="entry name" value="P-loop containing nucleotide triphosphate hydrolases"/>
    <property type="match status" value="1"/>
</dbReference>
<dbReference type="CDD" id="cd23023">
    <property type="entry name" value="zf-HIT_BCD1"/>
    <property type="match status" value="1"/>
</dbReference>